<evidence type="ECO:0000256" key="1">
    <source>
        <dbReference type="SAM" id="MobiDB-lite"/>
    </source>
</evidence>
<evidence type="ECO:0000313" key="4">
    <source>
        <dbReference type="Proteomes" id="UP000199041"/>
    </source>
</evidence>
<dbReference type="AlphaFoldDB" id="A0A1H3Z8M2"/>
<dbReference type="Pfam" id="PF07929">
    <property type="entry name" value="PRiA4_ORF3"/>
    <property type="match status" value="1"/>
</dbReference>
<feature type="domain" description="Plasmid pRiA4b Orf3-like" evidence="2">
    <location>
        <begin position="12"/>
        <end position="134"/>
    </location>
</feature>
<evidence type="ECO:0000259" key="2">
    <source>
        <dbReference type="Pfam" id="PF07929"/>
    </source>
</evidence>
<dbReference type="EMBL" id="FNQY01000010">
    <property type="protein sequence ID" value="SEA19672.1"/>
    <property type="molecule type" value="Genomic_DNA"/>
</dbReference>
<sequence>MAVLKFRVYVEEDNGIYRDIVIKTSQVFLELHACILKAYGFDNKHQATFYRSNENWQRGRQISLEKYDIPYKVEPLIMSETQISTEIKNTNQHFIYEYDFDKNWIFLIELIGVNKDADSRKEYPYISRTEGVGPQQYGNKNILSDQFMDIEEKYDLEKGADGYENEGEDPDEQQDDDQADGSDDYAEEL</sequence>
<name>A0A1H3Z8M2_9BACT</name>
<dbReference type="InterPro" id="IPR012912">
    <property type="entry name" value="Plasmid_pRiA4b_Orf3-like"/>
</dbReference>
<gene>
    <name evidence="3" type="ORF">SAMN05192529_11071</name>
</gene>
<evidence type="ECO:0000313" key="3">
    <source>
        <dbReference type="EMBL" id="SEA19672.1"/>
    </source>
</evidence>
<feature type="compositionally biased region" description="Acidic residues" evidence="1">
    <location>
        <begin position="163"/>
        <end position="189"/>
    </location>
</feature>
<protein>
    <submittedName>
        <fullName evidence="3">PRiA4b ORF-3-like protein</fullName>
    </submittedName>
</protein>
<dbReference type="Gene3D" id="3.10.290.30">
    <property type="entry name" value="MM3350-like"/>
    <property type="match status" value="1"/>
</dbReference>
<dbReference type="InterPro" id="IPR024047">
    <property type="entry name" value="MM3350-like_sf"/>
</dbReference>
<dbReference type="OrthoDB" id="666725at2"/>
<reference evidence="3 4" key="1">
    <citation type="submission" date="2016-10" db="EMBL/GenBank/DDBJ databases">
        <authorList>
            <person name="de Groot N.N."/>
        </authorList>
    </citation>
    <scope>NUCLEOTIDE SEQUENCE [LARGE SCALE GENOMIC DNA]</scope>
    <source>
        <strain evidence="3 4">Vu-144</strain>
    </source>
</reference>
<dbReference type="SUPFAM" id="SSF159941">
    <property type="entry name" value="MM3350-like"/>
    <property type="match status" value="1"/>
</dbReference>
<organism evidence="3 4">
    <name type="scientific">Arachidicoccus rhizosphaerae</name>
    <dbReference type="NCBI Taxonomy" id="551991"/>
    <lineage>
        <taxon>Bacteria</taxon>
        <taxon>Pseudomonadati</taxon>
        <taxon>Bacteroidota</taxon>
        <taxon>Chitinophagia</taxon>
        <taxon>Chitinophagales</taxon>
        <taxon>Chitinophagaceae</taxon>
        <taxon>Arachidicoccus</taxon>
    </lineage>
</organism>
<dbReference type="RefSeq" id="WP_091397549.1">
    <property type="nucleotide sequence ID" value="NZ_FNQY01000010.1"/>
</dbReference>
<dbReference type="Proteomes" id="UP000199041">
    <property type="component" value="Unassembled WGS sequence"/>
</dbReference>
<feature type="region of interest" description="Disordered" evidence="1">
    <location>
        <begin position="154"/>
        <end position="189"/>
    </location>
</feature>
<proteinExistence type="predicted"/>
<accession>A0A1H3Z8M2</accession>
<dbReference type="STRING" id="551991.SAMN05192529_11071"/>
<keyword evidence="4" id="KW-1185">Reference proteome</keyword>